<evidence type="ECO:0000313" key="4">
    <source>
        <dbReference type="EMBL" id="KFW00392.1"/>
    </source>
</evidence>
<keyword evidence="2" id="KW-0677">Repeat</keyword>
<accession>A0A093ILA3</accession>
<evidence type="ECO:0000256" key="2">
    <source>
        <dbReference type="ARBA" id="ARBA00022737"/>
    </source>
</evidence>
<dbReference type="PANTHER" id="PTHR48051:SF54">
    <property type="entry name" value="LEUCINE-RICH REPEAT-CONTAINING PROTEIN"/>
    <property type="match status" value="1"/>
</dbReference>
<dbReference type="EMBL" id="KK559605">
    <property type="protein sequence ID" value="KFW00392.1"/>
    <property type="molecule type" value="Genomic_DNA"/>
</dbReference>
<gene>
    <name evidence="4" type="ORF">N326_05780</name>
</gene>
<dbReference type="Pfam" id="PF00560">
    <property type="entry name" value="LRR_1"/>
    <property type="match status" value="1"/>
</dbReference>
<dbReference type="GO" id="GO:0005737">
    <property type="term" value="C:cytoplasm"/>
    <property type="evidence" value="ECO:0007669"/>
    <property type="project" value="TreeGrafter"/>
</dbReference>
<evidence type="ECO:0000256" key="3">
    <source>
        <dbReference type="ARBA" id="ARBA00023907"/>
    </source>
</evidence>
<dbReference type="PANTHER" id="PTHR48051">
    <property type="match status" value="1"/>
</dbReference>
<dbReference type="Gene3D" id="3.80.10.10">
    <property type="entry name" value="Ribonuclease Inhibitor"/>
    <property type="match status" value="2"/>
</dbReference>
<dbReference type="SUPFAM" id="SSF52058">
    <property type="entry name" value="L domain-like"/>
    <property type="match status" value="1"/>
</dbReference>
<dbReference type="InterPro" id="IPR001611">
    <property type="entry name" value="Leu-rich_rpt"/>
</dbReference>
<name>A0A093ILA3_EURHL</name>
<organism evidence="4 5">
    <name type="scientific">Eurypyga helias</name>
    <name type="common">Sunbittern</name>
    <name type="synonym">Ardea helias</name>
    <dbReference type="NCBI Taxonomy" id="54383"/>
    <lineage>
        <taxon>Eukaryota</taxon>
        <taxon>Metazoa</taxon>
        <taxon>Chordata</taxon>
        <taxon>Craniata</taxon>
        <taxon>Vertebrata</taxon>
        <taxon>Euteleostomi</taxon>
        <taxon>Archelosauria</taxon>
        <taxon>Archosauria</taxon>
        <taxon>Dinosauria</taxon>
        <taxon>Saurischia</taxon>
        <taxon>Theropoda</taxon>
        <taxon>Coelurosauria</taxon>
        <taxon>Aves</taxon>
        <taxon>Neognathae</taxon>
        <taxon>Neoaves</taxon>
        <taxon>Phaethontimorphae</taxon>
        <taxon>Eurypygiformes</taxon>
        <taxon>Eurypygidae</taxon>
        <taxon>Eurypyga</taxon>
    </lineage>
</organism>
<dbReference type="Proteomes" id="UP000054232">
    <property type="component" value="Unassembled WGS sequence"/>
</dbReference>
<dbReference type="AlphaFoldDB" id="A0A093ILA3"/>
<proteinExistence type="predicted"/>
<protein>
    <recommendedName>
        <fullName evidence="3">Leucine-rich repeat protein SHOC-2</fullName>
    </recommendedName>
</protein>
<feature type="non-terminal residue" evidence="4">
    <location>
        <position position="1"/>
    </location>
</feature>
<sequence>LDQLQILERSSEPESCLRYQMELLPRDTSHFQNLTGLYINSNNWKKIPAETDTLSYLERLTLSNNSPPEMGALQRLHSLHLANNSLTELPVPLCQLRSLTFPDMSNSRIGTIPSSIQHLEKLETQLLLFNLLESLPENVCLSKNLHMLWLGNNHLWTLPASFGDQVNLDWGYSYCSCIFEGNPLESSPPEVCSRGPELIRDYFLS</sequence>
<dbReference type="InterPro" id="IPR050216">
    <property type="entry name" value="LRR_domain-containing"/>
</dbReference>
<dbReference type="InterPro" id="IPR032675">
    <property type="entry name" value="LRR_dom_sf"/>
</dbReference>
<feature type="non-terminal residue" evidence="4">
    <location>
        <position position="205"/>
    </location>
</feature>
<keyword evidence="5" id="KW-1185">Reference proteome</keyword>
<reference evidence="4 5" key="1">
    <citation type="submission" date="2014-04" db="EMBL/GenBank/DDBJ databases">
        <title>Genome evolution of avian class.</title>
        <authorList>
            <person name="Zhang G."/>
            <person name="Li C."/>
        </authorList>
    </citation>
    <scope>NUCLEOTIDE SEQUENCE [LARGE SCALE GENOMIC DNA]</scope>
    <source>
        <strain evidence="4">BGI_N326</strain>
    </source>
</reference>
<evidence type="ECO:0000313" key="5">
    <source>
        <dbReference type="Proteomes" id="UP000054232"/>
    </source>
</evidence>
<keyword evidence="1" id="KW-0433">Leucine-rich repeat</keyword>
<evidence type="ECO:0000256" key="1">
    <source>
        <dbReference type="ARBA" id="ARBA00022614"/>
    </source>
</evidence>